<dbReference type="SUPFAM" id="SSF56112">
    <property type="entry name" value="Protein kinase-like (PK-like)"/>
    <property type="match status" value="1"/>
</dbReference>
<evidence type="ECO:0000313" key="4">
    <source>
        <dbReference type="Proteomes" id="UP001383192"/>
    </source>
</evidence>
<dbReference type="Proteomes" id="UP001383192">
    <property type="component" value="Unassembled WGS sequence"/>
</dbReference>
<dbReference type="PANTHER" id="PTHR38248">
    <property type="entry name" value="FUNK1 6"/>
    <property type="match status" value="1"/>
</dbReference>
<dbReference type="InterPro" id="IPR011009">
    <property type="entry name" value="Kinase-like_dom_sf"/>
</dbReference>
<dbReference type="EMBL" id="JAYKXP010000057">
    <property type="protein sequence ID" value="KAK7034565.1"/>
    <property type="molecule type" value="Genomic_DNA"/>
</dbReference>
<dbReference type="GO" id="GO:0005524">
    <property type="term" value="F:ATP binding"/>
    <property type="evidence" value="ECO:0007669"/>
    <property type="project" value="InterPro"/>
</dbReference>
<feature type="region of interest" description="Disordered" evidence="1">
    <location>
        <begin position="715"/>
        <end position="773"/>
    </location>
</feature>
<comment type="caution">
    <text evidence="3">The sequence shown here is derived from an EMBL/GenBank/DDBJ whole genome shotgun (WGS) entry which is preliminary data.</text>
</comment>
<feature type="region of interest" description="Disordered" evidence="1">
    <location>
        <begin position="1"/>
        <end position="41"/>
    </location>
</feature>
<dbReference type="InterPro" id="IPR040976">
    <property type="entry name" value="Pkinase_fungal"/>
</dbReference>
<evidence type="ECO:0000313" key="3">
    <source>
        <dbReference type="EMBL" id="KAK7034565.1"/>
    </source>
</evidence>
<feature type="domain" description="Protein kinase" evidence="2">
    <location>
        <begin position="284"/>
        <end position="650"/>
    </location>
</feature>
<organism evidence="3 4">
    <name type="scientific">Paramarasmius palmivorus</name>
    <dbReference type="NCBI Taxonomy" id="297713"/>
    <lineage>
        <taxon>Eukaryota</taxon>
        <taxon>Fungi</taxon>
        <taxon>Dikarya</taxon>
        <taxon>Basidiomycota</taxon>
        <taxon>Agaricomycotina</taxon>
        <taxon>Agaricomycetes</taxon>
        <taxon>Agaricomycetidae</taxon>
        <taxon>Agaricales</taxon>
        <taxon>Marasmiineae</taxon>
        <taxon>Marasmiaceae</taxon>
        <taxon>Paramarasmius</taxon>
    </lineage>
</organism>
<name>A0AAW0C6V1_9AGAR</name>
<dbReference type="PANTHER" id="PTHR38248:SF2">
    <property type="entry name" value="FUNK1 11"/>
    <property type="match status" value="1"/>
</dbReference>
<reference evidence="3 4" key="1">
    <citation type="submission" date="2024-01" db="EMBL/GenBank/DDBJ databases">
        <title>A draft genome for a cacao thread blight-causing isolate of Paramarasmius palmivorus.</title>
        <authorList>
            <person name="Baruah I.K."/>
            <person name="Bukari Y."/>
            <person name="Amoako-Attah I."/>
            <person name="Meinhardt L.W."/>
            <person name="Bailey B.A."/>
            <person name="Cohen S.P."/>
        </authorList>
    </citation>
    <scope>NUCLEOTIDE SEQUENCE [LARGE SCALE GENOMIC DNA]</scope>
    <source>
        <strain evidence="3 4">GH-12</strain>
    </source>
</reference>
<feature type="region of interest" description="Disordered" evidence="1">
    <location>
        <begin position="839"/>
        <end position="871"/>
    </location>
</feature>
<evidence type="ECO:0000256" key="1">
    <source>
        <dbReference type="SAM" id="MobiDB-lite"/>
    </source>
</evidence>
<feature type="region of interest" description="Disordered" evidence="1">
    <location>
        <begin position="190"/>
        <end position="223"/>
    </location>
</feature>
<dbReference type="PROSITE" id="PS50011">
    <property type="entry name" value="PROTEIN_KINASE_DOM"/>
    <property type="match status" value="1"/>
</dbReference>
<evidence type="ECO:0000259" key="2">
    <source>
        <dbReference type="PROSITE" id="PS50011"/>
    </source>
</evidence>
<proteinExistence type="predicted"/>
<dbReference type="PROSITE" id="PS00109">
    <property type="entry name" value="PROTEIN_KINASE_TYR"/>
    <property type="match status" value="1"/>
</dbReference>
<dbReference type="GO" id="GO:0004672">
    <property type="term" value="F:protein kinase activity"/>
    <property type="evidence" value="ECO:0007669"/>
    <property type="project" value="InterPro"/>
</dbReference>
<dbReference type="AlphaFoldDB" id="A0AAW0C6V1"/>
<dbReference type="Pfam" id="PF17667">
    <property type="entry name" value="Pkinase_fungal"/>
    <property type="match status" value="1"/>
</dbReference>
<accession>A0AAW0C6V1</accession>
<sequence length="871" mass="99206">MQAIPPETFYGPKQATQPHTPPRTEPTNLPEAAKESPVRHSASGYNVFTSMHYLKSTRHHQMVMECRGKFAGPMPPANFLKEFLSDNVMRDHTSRDFRVTESSREHFKEAANCRKEVHMYSHLINGISEYCPNMKVVDTHNDGQESPWARSGTVIKPDITTYDGDAVISRPLDLEKSEVIVEVKLSHLDDPFLDDPPKPDEKRQRGGQNPSPYENPSDDGSETRGQIATYAQAQLAAQYRTHVFSVLIVKGGARLVRWDRAGAVFTRKFDYCNTPYLAEFFWRYNNATSAARGLDMTVERLPLYDQLAVKARVALRLVETAPIYQFEVVDEETQETLYYLGGRPSFAGNKSVTGRATRGTLVYDIKNERVAYMKDTWRVYGAGYEIEKEGRTYKKLKAAGVRHIPTVVAYGDIGDEQWHCTQTQRFARRTKEPLGRLRGHRHSRLVLKEVGRDLSSFEYTGEIVSAVADAVEAHQDAYEKAQVLHRDISAGNILITDDGRGLLIDWDLSKPLSQMGVPRQVERTGTWQFMAARLLRRPVPSTHVLADDLESFYHVLVWITLRFTELAMNDADALTYFIERNFDESWHASNAQTTNGGESKRSYLLQKDVLEFEIMDDKLESLIDDLATVLQVRYEKPPTPEQIQQYNEELERQTKLLAMVPEEGKGMLLDSFKVYRESNSVFQYNTRMKYLESSNWIRERFREAADSRHLMTAGHKINSINDNRERVTRRKNPSEMHDGSRPQQQRKYGHKSPDGDKEAQFAPGAPTIVGGKAIFSPQSTAPEQKAEQVLAEPALVEIVAEDNGTDANYLAYDDGYITDEGYESIWEFEVDEEELDRLVAEQGSTEDDDEDTIPPVPTMTRENQGDLRQLS</sequence>
<dbReference type="InterPro" id="IPR008266">
    <property type="entry name" value="Tyr_kinase_AS"/>
</dbReference>
<gene>
    <name evidence="3" type="ORF">VNI00_012412</name>
</gene>
<feature type="compositionally biased region" description="Basic and acidic residues" evidence="1">
    <location>
        <begin position="190"/>
        <end position="204"/>
    </location>
</feature>
<dbReference type="Gene3D" id="1.10.510.10">
    <property type="entry name" value="Transferase(Phosphotransferase) domain 1"/>
    <property type="match status" value="1"/>
</dbReference>
<protein>
    <recommendedName>
        <fullName evidence="2">Protein kinase domain-containing protein</fullName>
    </recommendedName>
</protein>
<keyword evidence="4" id="KW-1185">Reference proteome</keyword>
<feature type="compositionally biased region" description="Basic and acidic residues" evidence="1">
    <location>
        <begin position="722"/>
        <end position="740"/>
    </location>
</feature>
<dbReference type="InterPro" id="IPR000719">
    <property type="entry name" value="Prot_kinase_dom"/>
</dbReference>